<dbReference type="Gene3D" id="3.40.190.10">
    <property type="entry name" value="Periplasmic binding protein-like II"/>
    <property type="match status" value="2"/>
</dbReference>
<dbReference type="PANTHER" id="PTHR30006">
    <property type="entry name" value="THIAMINE-BINDING PERIPLASMIC PROTEIN-RELATED"/>
    <property type="match status" value="1"/>
</dbReference>
<feature type="signal peptide" evidence="2">
    <location>
        <begin position="1"/>
        <end position="30"/>
    </location>
</feature>
<protein>
    <submittedName>
        <fullName evidence="3">Thiamine-binding periplasmic protein</fullName>
    </submittedName>
</protein>
<dbReference type="EMBL" id="CACRSM010000002">
    <property type="protein sequence ID" value="VYS80926.1"/>
    <property type="molecule type" value="Genomic_DNA"/>
</dbReference>
<evidence type="ECO:0000256" key="1">
    <source>
        <dbReference type="ARBA" id="ARBA00022729"/>
    </source>
</evidence>
<feature type="chain" id="PRO_5038643041" evidence="2">
    <location>
        <begin position="31"/>
        <end position="361"/>
    </location>
</feature>
<dbReference type="GO" id="GO:0030976">
    <property type="term" value="F:thiamine pyrophosphate binding"/>
    <property type="evidence" value="ECO:0007669"/>
    <property type="project" value="TreeGrafter"/>
</dbReference>
<dbReference type="SUPFAM" id="SSF53850">
    <property type="entry name" value="Periplasmic binding protein-like II"/>
    <property type="match status" value="1"/>
</dbReference>
<dbReference type="Pfam" id="PF13343">
    <property type="entry name" value="SBP_bac_6"/>
    <property type="match status" value="1"/>
</dbReference>
<dbReference type="GO" id="GO:0030975">
    <property type="term" value="F:thiamine binding"/>
    <property type="evidence" value="ECO:0007669"/>
    <property type="project" value="InterPro"/>
</dbReference>
<dbReference type="NCBIfam" id="TIGR01254">
    <property type="entry name" value="sfuA"/>
    <property type="match status" value="1"/>
</dbReference>
<dbReference type="PANTHER" id="PTHR30006:SF2">
    <property type="entry name" value="ABC TRANSPORTER SUBSTRATE-BINDING PROTEIN"/>
    <property type="match status" value="1"/>
</dbReference>
<dbReference type="AlphaFoldDB" id="A0A6N2RJ97"/>
<accession>A0A6N2RJ97</accession>
<gene>
    <name evidence="3" type="primary">thiB</name>
    <name evidence="3" type="ORF">AOLFYP35_00384</name>
</gene>
<proteinExistence type="predicted"/>
<dbReference type="GO" id="GO:0030288">
    <property type="term" value="C:outer membrane-bounded periplasmic space"/>
    <property type="evidence" value="ECO:0007669"/>
    <property type="project" value="TreeGrafter"/>
</dbReference>
<evidence type="ECO:0000256" key="2">
    <source>
        <dbReference type="SAM" id="SignalP"/>
    </source>
</evidence>
<dbReference type="GO" id="GO:0015888">
    <property type="term" value="P:thiamine transport"/>
    <property type="evidence" value="ECO:0007669"/>
    <property type="project" value="InterPro"/>
</dbReference>
<reference evidence="3" key="1">
    <citation type="submission" date="2019-11" db="EMBL/GenBank/DDBJ databases">
        <authorList>
            <person name="Feng L."/>
        </authorList>
    </citation>
    <scope>NUCLEOTIDE SEQUENCE</scope>
    <source>
        <strain evidence="3">AodontolyticusLFYP35</strain>
    </source>
</reference>
<evidence type="ECO:0000313" key="3">
    <source>
        <dbReference type="EMBL" id="VYS80926.1"/>
    </source>
</evidence>
<sequence length="361" mass="38597">MSTFSTHRRVRLIASTATFLVAASSLAACAGSTQGGAATQAGTASAQGDQSVTILAYDSFDFPQDLLDKFHEKTGITAKIQAIGNGGELANQLVLTKDAPLGDAVFGLDNTVSTRIGGQGIIEDAHITSPNADDNFQGEPGLVPIDRGDVCVNYDKKWFADHQLAVPTSFEDLAKPQYKNMLVAMNPASSTPGMAFMLATIAKFGPDGYVQYWKSLKDNGVKITEGWSQAFNVDYSAGEGKGSYPMMVSYGSSPAYAVNDAGTESSTGVITDTCFRQVEYAGVLKGAKNPEGAKKFIEFLLSDEVQSAISKATYMHPYKGQEPEALQKFGPLADKPLRVDPQEVEKNSTAWLKSWQETVLG</sequence>
<name>A0A6N2RJ97_9ACTO</name>
<keyword evidence="1 2" id="KW-0732">Signal</keyword>
<organism evidence="3">
    <name type="scientific">Schaalia odontolytica</name>
    <dbReference type="NCBI Taxonomy" id="1660"/>
    <lineage>
        <taxon>Bacteria</taxon>
        <taxon>Bacillati</taxon>
        <taxon>Actinomycetota</taxon>
        <taxon>Actinomycetes</taxon>
        <taxon>Actinomycetales</taxon>
        <taxon>Actinomycetaceae</taxon>
        <taxon>Schaalia</taxon>
    </lineage>
</organism>
<dbReference type="InterPro" id="IPR005948">
    <property type="entry name" value="ThiB-like"/>
</dbReference>